<evidence type="ECO:0000313" key="3">
    <source>
        <dbReference type="Proteomes" id="UP000010931"/>
    </source>
</evidence>
<protein>
    <recommendedName>
        <fullName evidence="1">Glycosyl hydrolase family 36 C-terminal domain-containing protein</fullName>
    </recommendedName>
</protein>
<feature type="domain" description="Glycosyl hydrolase family 36 C-terminal" evidence="1">
    <location>
        <begin position="22"/>
        <end position="98"/>
    </location>
</feature>
<dbReference type="EMBL" id="AEJB01000070">
    <property type="protein sequence ID" value="ELP70517.1"/>
    <property type="molecule type" value="Genomic_DNA"/>
</dbReference>
<dbReference type="InterPro" id="IPR031705">
    <property type="entry name" value="Glyco_hydro_36_C"/>
</dbReference>
<dbReference type="InterPro" id="IPR013780">
    <property type="entry name" value="Glyco_hydro_b"/>
</dbReference>
<reference evidence="2 3" key="1">
    <citation type="journal article" date="2011" name="Plasmid">
        <title>Streptomyces turgidiscabies Car8 contains a modular pathogenicity island that shares virulence genes with other actinobacterial plant pathogens.</title>
        <authorList>
            <person name="Huguet-Tapia J.C."/>
            <person name="Badger J.H."/>
            <person name="Loria R."/>
            <person name="Pettis G.S."/>
        </authorList>
    </citation>
    <scope>NUCLEOTIDE SEQUENCE [LARGE SCALE GENOMIC DNA]</scope>
    <source>
        <strain evidence="2 3">Car8</strain>
    </source>
</reference>
<name>L7FGR9_STRT8</name>
<evidence type="ECO:0000313" key="2">
    <source>
        <dbReference type="EMBL" id="ELP70517.1"/>
    </source>
</evidence>
<evidence type="ECO:0000259" key="1">
    <source>
        <dbReference type="Pfam" id="PF16874"/>
    </source>
</evidence>
<organism evidence="2 3">
    <name type="scientific">Streptomyces turgidiscabies (strain Car8)</name>
    <dbReference type="NCBI Taxonomy" id="698760"/>
    <lineage>
        <taxon>Bacteria</taxon>
        <taxon>Bacillati</taxon>
        <taxon>Actinomycetota</taxon>
        <taxon>Actinomycetes</taxon>
        <taxon>Kitasatosporales</taxon>
        <taxon>Streptomycetaceae</taxon>
        <taxon>Streptomyces</taxon>
    </lineage>
</organism>
<dbReference type="AlphaFoldDB" id="L7FGR9"/>
<dbReference type="PATRIC" id="fig|698760.3.peg.855"/>
<sequence>MRHLVQHGELFRLSGPLGEEPTALQYVGEDGAEALVLGFRYGPRHGLPRIPVRLRGLTPGARYRDARTGAVHHANVLGDYGLRLDLAPGDWSSTAVHLVRVEEA</sequence>
<dbReference type="Pfam" id="PF16874">
    <property type="entry name" value="Glyco_hydro_36C"/>
    <property type="match status" value="1"/>
</dbReference>
<gene>
    <name evidence="2" type="ORF">STRTUCAR8_09710</name>
</gene>
<comment type="caution">
    <text evidence="2">The sequence shown here is derived from an EMBL/GenBank/DDBJ whole genome shotgun (WGS) entry which is preliminary data.</text>
</comment>
<dbReference type="Proteomes" id="UP000010931">
    <property type="component" value="Unassembled WGS sequence"/>
</dbReference>
<dbReference type="Gene3D" id="2.60.40.1180">
    <property type="entry name" value="Golgi alpha-mannosidase II"/>
    <property type="match status" value="1"/>
</dbReference>
<proteinExistence type="predicted"/>
<keyword evidence="3" id="KW-1185">Reference proteome</keyword>
<accession>L7FGR9</accession>